<dbReference type="InterPro" id="IPR050300">
    <property type="entry name" value="GDXG_lipolytic_enzyme"/>
</dbReference>
<evidence type="ECO:0008006" key="7">
    <source>
        <dbReference type="Google" id="ProtNLM"/>
    </source>
</evidence>
<organism evidence="5 6">
    <name type="scientific">Trichosporon asahii var. asahii (strain ATCC 90039 / CBS 2479 / JCM 2466 / KCTC 7840 / NBRC 103889/ NCYC 2677 / UAMH 7654)</name>
    <name type="common">Yeast</name>
    <dbReference type="NCBI Taxonomy" id="1186058"/>
    <lineage>
        <taxon>Eukaryota</taxon>
        <taxon>Fungi</taxon>
        <taxon>Dikarya</taxon>
        <taxon>Basidiomycota</taxon>
        <taxon>Agaricomycotina</taxon>
        <taxon>Tremellomycetes</taxon>
        <taxon>Trichosporonales</taxon>
        <taxon>Trichosporonaceae</taxon>
        <taxon>Trichosporon</taxon>
    </lineage>
</organism>
<evidence type="ECO:0000256" key="1">
    <source>
        <dbReference type="ARBA" id="ARBA00022801"/>
    </source>
</evidence>
<dbReference type="InterPro" id="IPR001375">
    <property type="entry name" value="Peptidase_S9_cat"/>
</dbReference>
<dbReference type="InterPro" id="IPR013094">
    <property type="entry name" value="AB_hydrolase_3"/>
</dbReference>
<dbReference type="SUPFAM" id="SSF53474">
    <property type="entry name" value="alpha/beta-Hydrolases"/>
    <property type="match status" value="1"/>
</dbReference>
<dbReference type="HOGENOM" id="CLU_059975_0_0_1"/>
<evidence type="ECO:0000313" key="6">
    <source>
        <dbReference type="Proteomes" id="UP000002748"/>
    </source>
</evidence>
<dbReference type="EMBL" id="ALBS01000317">
    <property type="protein sequence ID" value="EJT45933.1"/>
    <property type="molecule type" value="Genomic_DNA"/>
</dbReference>
<evidence type="ECO:0000259" key="4">
    <source>
        <dbReference type="Pfam" id="PF07859"/>
    </source>
</evidence>
<dbReference type="VEuPathDB" id="FungiDB:A1Q1_05605"/>
<feature type="compositionally biased region" description="Low complexity" evidence="2">
    <location>
        <begin position="32"/>
        <end position="48"/>
    </location>
</feature>
<dbReference type="GO" id="GO:0006508">
    <property type="term" value="P:proteolysis"/>
    <property type="evidence" value="ECO:0007669"/>
    <property type="project" value="InterPro"/>
</dbReference>
<name>J5Q7T5_TRIAS</name>
<dbReference type="GeneID" id="25989117"/>
<dbReference type="PANTHER" id="PTHR48081">
    <property type="entry name" value="AB HYDROLASE SUPERFAMILY PROTEIN C4A8.06C"/>
    <property type="match status" value="1"/>
</dbReference>
<dbReference type="AlphaFoldDB" id="J5Q7T5"/>
<dbReference type="RefSeq" id="XP_014176289.1">
    <property type="nucleotide sequence ID" value="XM_014320814.1"/>
</dbReference>
<dbReference type="OrthoDB" id="408631at2759"/>
<reference evidence="5 6" key="1">
    <citation type="journal article" date="2012" name="Eukaryot. Cell">
        <title>Draft genome sequence of CBS 2479, the standard type strain of Trichosporon asahii.</title>
        <authorList>
            <person name="Yang R.Y."/>
            <person name="Li H.T."/>
            <person name="Zhu H."/>
            <person name="Zhou G.P."/>
            <person name="Wang M."/>
            <person name="Wang L."/>
        </authorList>
    </citation>
    <scope>NUCLEOTIDE SEQUENCE [LARGE SCALE GENOMIC DNA]</scope>
    <source>
        <strain evidence="6">ATCC 90039 / CBS 2479 / JCM 2466 / KCTC 7840 / NCYC 2677 / UAMH 7654</strain>
    </source>
</reference>
<proteinExistence type="predicted"/>
<dbReference type="Gene3D" id="3.40.50.1820">
    <property type="entry name" value="alpha/beta hydrolase"/>
    <property type="match status" value="1"/>
</dbReference>
<accession>J5Q7T5</accession>
<dbReference type="InterPro" id="IPR029058">
    <property type="entry name" value="AB_hydrolase_fold"/>
</dbReference>
<feature type="domain" description="Alpha/beta hydrolase fold-3" evidence="4">
    <location>
        <begin position="66"/>
        <end position="213"/>
    </location>
</feature>
<feature type="region of interest" description="Disordered" evidence="2">
    <location>
        <begin position="32"/>
        <end position="59"/>
    </location>
</feature>
<feature type="domain" description="Peptidase S9 prolyl oligopeptidase catalytic" evidence="3">
    <location>
        <begin position="296"/>
        <end position="346"/>
    </location>
</feature>
<evidence type="ECO:0000313" key="5">
    <source>
        <dbReference type="EMBL" id="EJT45933.1"/>
    </source>
</evidence>
<protein>
    <recommendedName>
        <fullName evidence="7">Alpha/beta hydrolase fold-3 domain-containing protein</fullName>
    </recommendedName>
</protein>
<evidence type="ECO:0000259" key="3">
    <source>
        <dbReference type="Pfam" id="PF00326"/>
    </source>
</evidence>
<dbReference type="Pfam" id="PF07859">
    <property type="entry name" value="Abhydrolase_3"/>
    <property type="match status" value="1"/>
</dbReference>
<comment type="caution">
    <text evidence="5">The sequence shown here is derived from an EMBL/GenBank/DDBJ whole genome shotgun (WGS) entry which is preliminary data.</text>
</comment>
<sequence>MPLPKCPPGFTDHIFKRVHGLPLPLRYWPPRASSTSTSPSPDVPSRVTNGTAQPNGASPARDTPWLLWVHGGGYTCGKWAHPTPWLLPAFSEYGLVSVGYRLQPEASLAEMAQDVVDAYHYARTSMGLGDRCVIGGASAGTTVAALAALELIRRERKATGEGVGAPRAFLSVYGLLDSLAYLEQERNQGPQPEPSYLVSTDEQLAEIYADPDPAQASVQNPWDTELPPHVPLQEIRDHLGLPGYEPSDTELRRVDVYSYAACHGNLFESVCRMKDYHSDSEFKDRVRADSPQHILQKEGEFMPTFLMHGLADDIVPASHSENFARTLRSKGVPTEEVYVEGAGHVYDFGFEKAGDAGWDVSVVPALRFLDRHV</sequence>
<dbReference type="KEGG" id="tasa:A1Q1_05605"/>
<dbReference type="Proteomes" id="UP000002748">
    <property type="component" value="Unassembled WGS sequence"/>
</dbReference>
<keyword evidence="1" id="KW-0378">Hydrolase</keyword>
<evidence type="ECO:0000256" key="2">
    <source>
        <dbReference type="SAM" id="MobiDB-lite"/>
    </source>
</evidence>
<gene>
    <name evidence="5" type="ORF">A1Q1_05605</name>
</gene>
<dbReference type="Pfam" id="PF00326">
    <property type="entry name" value="Peptidase_S9"/>
    <property type="match status" value="1"/>
</dbReference>
<dbReference type="GO" id="GO:0008236">
    <property type="term" value="F:serine-type peptidase activity"/>
    <property type="evidence" value="ECO:0007669"/>
    <property type="project" value="InterPro"/>
</dbReference>